<dbReference type="AlphaFoldDB" id="A0A0S4SBD8"/>
<dbReference type="RefSeq" id="WP_059435244.1">
    <property type="nucleotide sequence ID" value="NZ_FAVB01000003.1"/>
</dbReference>
<proteinExistence type="predicted"/>
<evidence type="ECO:0000313" key="3">
    <source>
        <dbReference type="Proteomes" id="UP000052237"/>
    </source>
</evidence>
<name>A0A0S4SBD8_CAMHY</name>
<sequence length="151" mass="17895">MELLPNLKYKLDRYTLGNGLAKAGLKESLHRFIKSVICEDEKLTIVFNHNMAKFEFEHSKEQFLIEARKYYKAHAKDYEALNFIPKRIEAKVEFKEKDAFKFDPLLAPTPRNEPKKKATPSFENRAKDQRIYALFERIREVIKKQEGEQND</sequence>
<accession>A0A0S4SBD8</accession>
<dbReference type="Proteomes" id="UP000052237">
    <property type="component" value="Unassembled WGS sequence"/>
</dbReference>
<organism evidence="2 3">
    <name type="scientific">Campylobacter hyointestinalis subsp. hyointestinalis</name>
    <dbReference type="NCBI Taxonomy" id="91352"/>
    <lineage>
        <taxon>Bacteria</taxon>
        <taxon>Pseudomonadati</taxon>
        <taxon>Campylobacterota</taxon>
        <taxon>Epsilonproteobacteria</taxon>
        <taxon>Campylobacterales</taxon>
        <taxon>Campylobacteraceae</taxon>
        <taxon>Campylobacter</taxon>
    </lineage>
</organism>
<gene>
    <name evidence="2" type="ORF">ERS686654_01424</name>
</gene>
<comment type="caution">
    <text evidence="2">The sequence shown here is derived from an EMBL/GenBank/DDBJ whole genome shotgun (WGS) entry which is preliminary data.</text>
</comment>
<evidence type="ECO:0000313" key="2">
    <source>
        <dbReference type="EMBL" id="CUU83496.1"/>
    </source>
</evidence>
<keyword evidence="3" id="KW-1185">Reference proteome</keyword>
<dbReference type="EMBL" id="FAVB01000003">
    <property type="protein sequence ID" value="CUU83496.1"/>
    <property type="molecule type" value="Genomic_DNA"/>
</dbReference>
<reference evidence="2 3" key="1">
    <citation type="submission" date="2015-11" db="EMBL/GenBank/DDBJ databases">
        <authorList>
            <consortium name="Pathogen Informatics"/>
        </authorList>
    </citation>
    <scope>NUCLEOTIDE SEQUENCE [LARGE SCALE GENOMIC DNA]</scope>
    <source>
        <strain evidence="2 3">006A-0059</strain>
    </source>
</reference>
<protein>
    <submittedName>
        <fullName evidence="2">Uncharacterized protein</fullName>
    </submittedName>
</protein>
<feature type="region of interest" description="Disordered" evidence="1">
    <location>
        <begin position="104"/>
        <end position="125"/>
    </location>
</feature>
<evidence type="ECO:0000256" key="1">
    <source>
        <dbReference type="SAM" id="MobiDB-lite"/>
    </source>
</evidence>